<keyword evidence="4 7" id="KW-0256">Endoplasmic reticulum</keyword>
<dbReference type="InParanoid" id="A0A2P6NNL3"/>
<dbReference type="EMBL" id="MDYQ01000043">
    <property type="protein sequence ID" value="PRP85547.1"/>
    <property type="molecule type" value="Genomic_DNA"/>
</dbReference>
<feature type="transmembrane region" description="Helical" evidence="7">
    <location>
        <begin position="142"/>
        <end position="161"/>
    </location>
</feature>
<evidence type="ECO:0000256" key="5">
    <source>
        <dbReference type="ARBA" id="ARBA00022989"/>
    </source>
</evidence>
<dbReference type="FunCoup" id="A0A2P6NNL3">
    <property type="interactions" value="91"/>
</dbReference>
<evidence type="ECO:0000256" key="1">
    <source>
        <dbReference type="ARBA" id="ARBA00004477"/>
    </source>
</evidence>
<comment type="similarity">
    <text evidence="2 7">Belongs to the derlin family.</text>
</comment>
<evidence type="ECO:0000256" key="2">
    <source>
        <dbReference type="ARBA" id="ARBA00008917"/>
    </source>
</evidence>
<proteinExistence type="inferred from homology"/>
<reference evidence="8 9" key="1">
    <citation type="journal article" date="2018" name="Genome Biol. Evol.">
        <title>Multiple Roots of Fruiting Body Formation in Amoebozoa.</title>
        <authorList>
            <person name="Hillmann F."/>
            <person name="Forbes G."/>
            <person name="Novohradska S."/>
            <person name="Ferling I."/>
            <person name="Riege K."/>
            <person name="Groth M."/>
            <person name="Westermann M."/>
            <person name="Marz M."/>
            <person name="Spaller T."/>
            <person name="Winckler T."/>
            <person name="Schaap P."/>
            <person name="Glockner G."/>
        </authorList>
    </citation>
    <scope>NUCLEOTIDE SEQUENCE [LARGE SCALE GENOMIC DNA]</scope>
    <source>
        <strain evidence="8 9">Jena</strain>
    </source>
</reference>
<evidence type="ECO:0000256" key="6">
    <source>
        <dbReference type="ARBA" id="ARBA00023136"/>
    </source>
</evidence>
<dbReference type="Proteomes" id="UP000241769">
    <property type="component" value="Unassembled WGS sequence"/>
</dbReference>
<evidence type="ECO:0000256" key="7">
    <source>
        <dbReference type="RuleBase" id="RU363059"/>
    </source>
</evidence>
<sequence length="239" mass="27163">MSDQIKAWWSTLPICTKYIFACTFGCTLASAFGLASPLYLVLIPERIFYNYEIYRIVTCFFLYFLGFPFLMDMVFLINYGVQLEQNNFSNTADYVYFLLTGSLVLLLGGLVLDINLLGPGLIRMIIYVWARKNPDIPMTFMFGLRFQSFWLPWVMMAFNMLMGGSPYSDLLGIVVGHLYYFLTVIYPNTSGKRLLQTPEVFYTWFPQGYRPPIAGRAAQQAQAAPGGRVWGPGQALGGR</sequence>
<feature type="transmembrane region" description="Helical" evidence="7">
    <location>
        <begin position="97"/>
        <end position="130"/>
    </location>
</feature>
<gene>
    <name evidence="8" type="ORF">PROFUN_06779</name>
</gene>
<comment type="function">
    <text evidence="7">May be involved in the degradation of misfolded endoplasmic reticulum (ER) luminal proteins.</text>
</comment>
<accession>A0A2P6NNL3</accession>
<comment type="caution">
    <text evidence="8">The sequence shown here is derived from an EMBL/GenBank/DDBJ whole genome shotgun (WGS) entry which is preliminary data.</text>
</comment>
<feature type="transmembrane region" description="Helical" evidence="7">
    <location>
        <begin position="167"/>
        <end position="186"/>
    </location>
</feature>
<organism evidence="8 9">
    <name type="scientific">Planoprotostelium fungivorum</name>
    <dbReference type="NCBI Taxonomy" id="1890364"/>
    <lineage>
        <taxon>Eukaryota</taxon>
        <taxon>Amoebozoa</taxon>
        <taxon>Evosea</taxon>
        <taxon>Variosea</taxon>
        <taxon>Cavosteliida</taxon>
        <taxon>Cavosteliaceae</taxon>
        <taxon>Planoprotostelium</taxon>
    </lineage>
</organism>
<dbReference type="SUPFAM" id="SSF144091">
    <property type="entry name" value="Rhomboid-like"/>
    <property type="match status" value="1"/>
</dbReference>
<dbReference type="GO" id="GO:0006950">
    <property type="term" value="P:response to stress"/>
    <property type="evidence" value="ECO:0007669"/>
    <property type="project" value="UniProtKB-ARBA"/>
</dbReference>
<evidence type="ECO:0000313" key="9">
    <source>
        <dbReference type="Proteomes" id="UP000241769"/>
    </source>
</evidence>
<dbReference type="OrthoDB" id="19102at2759"/>
<evidence type="ECO:0000256" key="3">
    <source>
        <dbReference type="ARBA" id="ARBA00022692"/>
    </source>
</evidence>
<evidence type="ECO:0000256" key="4">
    <source>
        <dbReference type="ARBA" id="ARBA00022824"/>
    </source>
</evidence>
<keyword evidence="6 7" id="KW-0472">Membrane</keyword>
<dbReference type="AlphaFoldDB" id="A0A2P6NNL3"/>
<dbReference type="STRING" id="1890364.A0A2P6NNL3"/>
<dbReference type="InterPro" id="IPR007599">
    <property type="entry name" value="DER1"/>
</dbReference>
<dbReference type="InterPro" id="IPR035952">
    <property type="entry name" value="Rhomboid-like_sf"/>
</dbReference>
<keyword evidence="9" id="KW-1185">Reference proteome</keyword>
<name>A0A2P6NNL3_9EUKA</name>
<keyword evidence="5 7" id="KW-1133">Transmembrane helix</keyword>
<feature type="transmembrane region" description="Helical" evidence="7">
    <location>
        <begin position="18"/>
        <end position="41"/>
    </location>
</feature>
<dbReference type="GO" id="GO:0005789">
    <property type="term" value="C:endoplasmic reticulum membrane"/>
    <property type="evidence" value="ECO:0007669"/>
    <property type="project" value="UniProtKB-SubCell"/>
</dbReference>
<dbReference type="Pfam" id="PF04511">
    <property type="entry name" value="DER1"/>
    <property type="match status" value="1"/>
</dbReference>
<evidence type="ECO:0000313" key="8">
    <source>
        <dbReference type="EMBL" id="PRP85547.1"/>
    </source>
</evidence>
<comment type="subcellular location">
    <subcellularLocation>
        <location evidence="1 7">Endoplasmic reticulum membrane</location>
        <topology evidence="1 7">Multi-pass membrane protein</topology>
    </subcellularLocation>
</comment>
<keyword evidence="3 7" id="KW-0812">Transmembrane</keyword>
<dbReference type="PANTHER" id="PTHR11009">
    <property type="entry name" value="DER1-LIKE PROTEIN, DERLIN"/>
    <property type="match status" value="1"/>
</dbReference>
<protein>
    <recommendedName>
        <fullName evidence="7">Derlin</fullName>
    </recommendedName>
</protein>
<feature type="transmembrane region" description="Helical" evidence="7">
    <location>
        <begin position="53"/>
        <end position="77"/>
    </location>
</feature>